<dbReference type="RefSeq" id="WP_284154116.1">
    <property type="nucleotide sequence ID" value="NZ_AP025516.1"/>
</dbReference>
<gene>
    <name evidence="1" type="ORF">DPPLL_14380</name>
</gene>
<evidence type="ECO:0000313" key="2">
    <source>
        <dbReference type="Proteomes" id="UP000830055"/>
    </source>
</evidence>
<dbReference type="EMBL" id="AP025516">
    <property type="protein sequence ID" value="BDD87073.1"/>
    <property type="molecule type" value="Genomic_DNA"/>
</dbReference>
<reference evidence="1 2" key="1">
    <citation type="submission" date="2022-01" db="EMBL/GenBank/DDBJ databases">
        <title>Desulfofustis limnae sp. nov., a novel mesophilic sulfate-reducing bacterium isolated from marsh soil.</title>
        <authorList>
            <person name="Watanabe M."/>
            <person name="Takahashi A."/>
            <person name="Kojima H."/>
            <person name="Fukui M."/>
        </authorList>
    </citation>
    <scope>NUCLEOTIDE SEQUENCE [LARGE SCALE GENOMIC DNA]</scope>
    <source>
        <strain evidence="1 2">PPLL</strain>
    </source>
</reference>
<organism evidence="1 2">
    <name type="scientific">Desulfofustis limnaeus</name>
    <dbReference type="NCBI Taxonomy" id="2740163"/>
    <lineage>
        <taxon>Bacteria</taxon>
        <taxon>Pseudomonadati</taxon>
        <taxon>Thermodesulfobacteriota</taxon>
        <taxon>Desulfobulbia</taxon>
        <taxon>Desulfobulbales</taxon>
        <taxon>Desulfocapsaceae</taxon>
        <taxon>Desulfofustis</taxon>
    </lineage>
</organism>
<name>A0ABM7W7W2_9BACT</name>
<accession>A0ABM7W7W2</accession>
<keyword evidence="2" id="KW-1185">Reference proteome</keyword>
<dbReference type="Pfam" id="PF06258">
    <property type="entry name" value="Mito_fiss_Elm1"/>
    <property type="match status" value="1"/>
</dbReference>
<dbReference type="Proteomes" id="UP000830055">
    <property type="component" value="Chromosome"/>
</dbReference>
<dbReference type="InterPro" id="IPR009367">
    <property type="entry name" value="Elm1-like"/>
</dbReference>
<sequence length="317" mass="35881">MEKVRVALVTDRRPGHEKQSRGVVQALRRYLRVDLTECAVARPSPARNLLLFARYWCGGSPGGADVNGCDLVIGSGSPTHLPVLALARQHQARSVICMTPPWPLRDRFDLCLSPIHDRVRPAENIFFTIGPPTSAQATDTHDCAKGLICIGGSDPASHVWDEKRIVADVKTLIQRSRQIRSWTLASSPRTPKSTEYLLAMLAQETAEVRFVPFSQTEPGWIEQQYRQHQIVWITADSISMVYEALSSGCRVGLIPVAWRKKNCKFRYSEAYLVSRRLIRPLSAQLDDTGTWEKRQPLDEADRCAREIVKRWWPNSLR</sequence>
<protein>
    <submittedName>
        <fullName evidence="1">Nucleoside-diphosphate sugar epimerase</fullName>
    </submittedName>
</protein>
<proteinExistence type="predicted"/>
<evidence type="ECO:0000313" key="1">
    <source>
        <dbReference type="EMBL" id="BDD87073.1"/>
    </source>
</evidence>